<dbReference type="EMBL" id="FNBD01000003">
    <property type="protein sequence ID" value="SDE76010.1"/>
    <property type="molecule type" value="Genomic_DNA"/>
</dbReference>
<proteinExistence type="predicted"/>
<feature type="signal peptide" evidence="1">
    <location>
        <begin position="1"/>
        <end position="22"/>
    </location>
</feature>
<keyword evidence="1" id="KW-0732">Signal</keyword>
<dbReference type="eggNOG" id="ENOG502ZBTV">
    <property type="taxonomic scope" value="Bacteria"/>
</dbReference>
<gene>
    <name evidence="2" type="ORF">SAMN04487992_103304</name>
</gene>
<organism evidence="2 3">
    <name type="scientific">Cellulophaga baltica</name>
    <dbReference type="NCBI Taxonomy" id="76594"/>
    <lineage>
        <taxon>Bacteria</taxon>
        <taxon>Pseudomonadati</taxon>
        <taxon>Bacteroidota</taxon>
        <taxon>Flavobacteriia</taxon>
        <taxon>Flavobacteriales</taxon>
        <taxon>Flavobacteriaceae</taxon>
        <taxon>Cellulophaga</taxon>
    </lineage>
</organism>
<accession>A0A1G7FJF0</accession>
<evidence type="ECO:0000313" key="2">
    <source>
        <dbReference type="EMBL" id="SDE76010.1"/>
    </source>
</evidence>
<dbReference type="AlphaFoldDB" id="A0A1G7FJF0"/>
<dbReference type="Proteomes" id="UP000182114">
    <property type="component" value="Unassembled WGS sequence"/>
</dbReference>
<evidence type="ECO:0008006" key="4">
    <source>
        <dbReference type="Google" id="ProtNLM"/>
    </source>
</evidence>
<keyword evidence="3" id="KW-1185">Reference proteome</keyword>
<name>A0A1G7FJF0_9FLAO</name>
<evidence type="ECO:0000256" key="1">
    <source>
        <dbReference type="SAM" id="SignalP"/>
    </source>
</evidence>
<feature type="chain" id="PRO_5010277865" description="Cupin domain-containing protein" evidence="1">
    <location>
        <begin position="23"/>
        <end position="278"/>
    </location>
</feature>
<evidence type="ECO:0000313" key="3">
    <source>
        <dbReference type="Proteomes" id="UP000182114"/>
    </source>
</evidence>
<reference evidence="3" key="1">
    <citation type="submission" date="2016-10" db="EMBL/GenBank/DDBJ databases">
        <authorList>
            <person name="Varghese N."/>
            <person name="Submissions S."/>
        </authorList>
    </citation>
    <scope>NUCLEOTIDE SEQUENCE [LARGE SCALE GENOMIC DNA]</scope>
    <source>
        <strain evidence="3">DSM 24729</strain>
    </source>
</reference>
<sequence length="278" mass="31422">MRKSFPVLLGAFLVTTMMSLHAQEIPVENLNTLLPQYSQQYAKTILADEIKGIHVEHIALTGKNAVLDATAPGHKLIYLFFKGNGTVNAAGTDYAIVPETILLPNAVEQIKVSTAVNDTLHYLRIASKLSKQDLIDLETFPKENTQQVYYKKFTDCEPYTEPIKSPNTVSRTIMPNKIIPRIAMGTVQTKGPDRVDPHEHPMLEQLFLGLSENDVIVYADDEHSPLEEYALLHIPLGSSHSVTVEKEKVMYYVWMDFFLDAKGEEWLKTHQVIEKENE</sequence>
<protein>
    <recommendedName>
        <fullName evidence="4">Cupin domain-containing protein</fullName>
    </recommendedName>
</protein>